<keyword evidence="2" id="KW-1185">Reference proteome</keyword>
<dbReference type="EMBL" id="QICH01000001">
    <property type="protein sequence ID" value="PXF63949.1"/>
    <property type="molecule type" value="Genomic_DNA"/>
</dbReference>
<dbReference type="Proteomes" id="UP000247689">
    <property type="component" value="Unassembled WGS sequence"/>
</dbReference>
<dbReference type="InterPro" id="IPR058532">
    <property type="entry name" value="YjbR/MT2646/Rv2570-like"/>
</dbReference>
<dbReference type="PANTHER" id="PTHR35145">
    <property type="entry name" value="CYTOPLASMIC PROTEIN-RELATED"/>
    <property type="match status" value="1"/>
</dbReference>
<reference evidence="1 2" key="1">
    <citation type="submission" date="2018-05" db="EMBL/GenBank/DDBJ databases">
        <title>Kangiella spongicola genome sequence.</title>
        <authorList>
            <person name="Maclea K.S."/>
            <person name="Goen A.E."/>
            <person name="Kelley C."/>
            <person name="Underriner A."/>
            <person name="Silverwood T."/>
            <person name="Trachtenberg A.M."/>
        </authorList>
    </citation>
    <scope>NUCLEOTIDE SEQUENCE [LARGE SCALE GENOMIC DNA]</scope>
    <source>
        <strain evidence="1 2">ATCC BAA-2076</strain>
    </source>
</reference>
<accession>A0A318DCS2</accession>
<name>A0A318DCS2_9GAMM</name>
<evidence type="ECO:0000313" key="1">
    <source>
        <dbReference type="EMBL" id="PXF63949.1"/>
    </source>
</evidence>
<sequence length="120" mass="13740">MNYNNLEHFCEQLPGAKFDLKWGADRTYCIAEKMFTVFCCDSSVQGSKQLCLKVTPADFIALTDMHGIEPAPYLARYHWVSITENATLPQKELELLIKGSYDMVYSKLSKKKQQSLHSKI</sequence>
<dbReference type="OrthoDB" id="9804614at2"/>
<protein>
    <recommendedName>
        <fullName evidence="3">MmcQ-like protein</fullName>
    </recommendedName>
</protein>
<dbReference type="InterPro" id="IPR038056">
    <property type="entry name" value="YjbR-like_sf"/>
</dbReference>
<dbReference type="SUPFAM" id="SSF142906">
    <property type="entry name" value="YjbR-like"/>
    <property type="match status" value="1"/>
</dbReference>
<dbReference type="Pfam" id="PF04237">
    <property type="entry name" value="YjbR"/>
    <property type="match status" value="1"/>
</dbReference>
<comment type="caution">
    <text evidence="1">The sequence shown here is derived from an EMBL/GenBank/DDBJ whole genome shotgun (WGS) entry which is preliminary data.</text>
</comment>
<gene>
    <name evidence="1" type="ORF">DL796_02060</name>
</gene>
<organism evidence="1 2">
    <name type="scientific">Kangiella spongicola</name>
    <dbReference type="NCBI Taxonomy" id="796379"/>
    <lineage>
        <taxon>Bacteria</taxon>
        <taxon>Pseudomonadati</taxon>
        <taxon>Pseudomonadota</taxon>
        <taxon>Gammaproteobacteria</taxon>
        <taxon>Kangiellales</taxon>
        <taxon>Kangiellaceae</taxon>
        <taxon>Kangiella</taxon>
    </lineage>
</organism>
<dbReference type="RefSeq" id="WP_110199488.1">
    <property type="nucleotide sequence ID" value="NZ_QICH01000001.1"/>
</dbReference>
<evidence type="ECO:0008006" key="3">
    <source>
        <dbReference type="Google" id="ProtNLM"/>
    </source>
</evidence>
<dbReference type="PANTHER" id="PTHR35145:SF1">
    <property type="entry name" value="CYTOPLASMIC PROTEIN"/>
    <property type="match status" value="1"/>
</dbReference>
<dbReference type="Gene3D" id="3.90.1150.30">
    <property type="match status" value="1"/>
</dbReference>
<dbReference type="InterPro" id="IPR007351">
    <property type="entry name" value="YjbR"/>
</dbReference>
<proteinExistence type="predicted"/>
<dbReference type="AlphaFoldDB" id="A0A318DCS2"/>
<evidence type="ECO:0000313" key="2">
    <source>
        <dbReference type="Proteomes" id="UP000247689"/>
    </source>
</evidence>